<dbReference type="RefSeq" id="WP_165479636.1">
    <property type="nucleotide sequence ID" value="NZ_BHXC01000006.1"/>
</dbReference>
<name>A0A059VSK3_STRNR</name>
<accession>A0A059VSK3</accession>
<evidence type="ECO:0000313" key="2">
    <source>
        <dbReference type="Proteomes" id="UP000288351"/>
    </source>
</evidence>
<sequence>MRFAASAVFVAVFVPISLYRRLRGSSRFGPRFHQGSSAWDLPYAANPR</sequence>
<dbReference type="EMBL" id="BHXC01000006">
    <property type="protein sequence ID" value="GCB90012.1"/>
    <property type="molecule type" value="Genomic_DNA"/>
</dbReference>
<dbReference type="AlphaFoldDB" id="A0A059VSK3"/>
<gene>
    <name evidence="1" type="ORF">SALB_02706</name>
</gene>
<proteinExistence type="predicted"/>
<dbReference type="Proteomes" id="UP000288351">
    <property type="component" value="Unassembled WGS sequence"/>
</dbReference>
<dbReference type="STRING" id="68570.DC74_1875"/>
<reference evidence="1 2" key="1">
    <citation type="journal article" date="2019" name="Microbiol. Resour. Announc.">
        <title>Draft Genome Sequence of the Most Traditional epsilon-Poly-l-Lysine Producer, Streptomyces albulus NBRC14147.</title>
        <authorList>
            <person name="Yamanaka K."/>
            <person name="Hamano Y."/>
        </authorList>
    </citation>
    <scope>NUCLEOTIDE SEQUENCE [LARGE SCALE GENOMIC DNA]</scope>
    <source>
        <strain evidence="1 2">NBRC 14147</strain>
    </source>
</reference>
<comment type="caution">
    <text evidence="1">The sequence shown here is derived from an EMBL/GenBank/DDBJ whole genome shotgun (WGS) entry which is preliminary data.</text>
</comment>
<protein>
    <submittedName>
        <fullName evidence="1">Uncharacterized protein</fullName>
    </submittedName>
</protein>
<organism evidence="1 2">
    <name type="scientific">Streptomyces noursei</name>
    <name type="common">Streptomyces albulus</name>
    <dbReference type="NCBI Taxonomy" id="1971"/>
    <lineage>
        <taxon>Bacteria</taxon>
        <taxon>Bacillati</taxon>
        <taxon>Actinomycetota</taxon>
        <taxon>Actinomycetes</taxon>
        <taxon>Kitasatosporales</taxon>
        <taxon>Streptomycetaceae</taxon>
        <taxon>Streptomyces</taxon>
    </lineage>
</organism>
<evidence type="ECO:0000313" key="1">
    <source>
        <dbReference type="EMBL" id="GCB90012.1"/>
    </source>
</evidence>